<evidence type="ECO:0000313" key="1">
    <source>
        <dbReference type="EMBL" id="SFL58676.1"/>
    </source>
</evidence>
<dbReference type="AlphaFoldDB" id="A0A1I4IY27"/>
<dbReference type="STRING" id="195913.SAMN04488004_13016"/>
<protein>
    <submittedName>
        <fullName evidence="1">Uncharacterized protein</fullName>
    </submittedName>
</protein>
<reference evidence="2" key="1">
    <citation type="submission" date="2016-10" db="EMBL/GenBank/DDBJ databases">
        <authorList>
            <person name="Varghese N."/>
            <person name="Submissions S."/>
        </authorList>
    </citation>
    <scope>NUCLEOTIDE SEQUENCE [LARGE SCALE GENOMIC DNA]</scope>
    <source>
        <strain evidence="2">DSM 16199</strain>
    </source>
</reference>
<dbReference type="EMBL" id="FOTF01000030">
    <property type="protein sequence ID" value="SFL58676.1"/>
    <property type="molecule type" value="Genomic_DNA"/>
</dbReference>
<proteinExistence type="predicted"/>
<evidence type="ECO:0000313" key="2">
    <source>
        <dbReference type="Proteomes" id="UP000199550"/>
    </source>
</evidence>
<dbReference type="Proteomes" id="UP000199550">
    <property type="component" value="Unassembled WGS sequence"/>
</dbReference>
<dbReference type="RefSeq" id="WP_090191551.1">
    <property type="nucleotide sequence ID" value="NZ_FOTF01000030.1"/>
</dbReference>
<dbReference type="OrthoDB" id="10003967at2"/>
<accession>A0A1I4IY27</accession>
<keyword evidence="2" id="KW-1185">Reference proteome</keyword>
<gene>
    <name evidence="1" type="ORF">SAMN04488004_13016</name>
</gene>
<organism evidence="1 2">
    <name type="scientific">Loktanella salsilacus</name>
    <dbReference type="NCBI Taxonomy" id="195913"/>
    <lineage>
        <taxon>Bacteria</taxon>
        <taxon>Pseudomonadati</taxon>
        <taxon>Pseudomonadota</taxon>
        <taxon>Alphaproteobacteria</taxon>
        <taxon>Rhodobacterales</taxon>
        <taxon>Roseobacteraceae</taxon>
        <taxon>Loktanella</taxon>
    </lineage>
</organism>
<name>A0A1I4IY27_9RHOB</name>
<sequence>MATNFFNTPPRGLKTPIVPIELAEAAAASLLAFDAGLALMQKLQRAEASLDPSGFDTALLGFEAEVADTHAQAYEALEAFYYSDKGALWHLSDAAWVMLLLLESDGLDLYPIAQRSAGLRHAAAACARSPLPLENASASRLLATAEVVDLMIEAAIDDYAVIDPDNVDDLRGLVGRGLAAAIEQTQTKHSAPYIDPCLDWDFGPS</sequence>